<reference evidence="7 8" key="1">
    <citation type="submission" date="2019-05" db="EMBL/GenBank/DDBJ databases">
        <title>Draft Genome Sequences of Six Type Strains of the Genus Massilia.</title>
        <authorList>
            <person name="Miess H."/>
            <person name="Frediansyhah A."/>
            <person name="Gross H."/>
        </authorList>
    </citation>
    <scope>NUCLEOTIDE SEQUENCE [LARGE SCALE GENOMIC DNA]</scope>
    <source>
        <strain evidence="7 8">DSMZ 26121</strain>
    </source>
</reference>
<evidence type="ECO:0000256" key="1">
    <source>
        <dbReference type="ARBA" id="ARBA00023015"/>
    </source>
</evidence>
<feature type="DNA-binding region" description="H-T-H motif" evidence="4">
    <location>
        <begin position="40"/>
        <end position="59"/>
    </location>
</feature>
<evidence type="ECO:0000313" key="7">
    <source>
        <dbReference type="EMBL" id="QCP14224.1"/>
    </source>
</evidence>
<organism evidence="6 9">
    <name type="scientific">Pseudoduganella umbonata</name>
    <dbReference type="NCBI Taxonomy" id="864828"/>
    <lineage>
        <taxon>Bacteria</taxon>
        <taxon>Pseudomonadati</taxon>
        <taxon>Pseudomonadota</taxon>
        <taxon>Betaproteobacteria</taxon>
        <taxon>Burkholderiales</taxon>
        <taxon>Oxalobacteraceae</taxon>
        <taxon>Telluria group</taxon>
        <taxon>Pseudoduganella</taxon>
    </lineage>
</organism>
<dbReference type="InterPro" id="IPR050109">
    <property type="entry name" value="HTH-type_TetR-like_transc_reg"/>
</dbReference>
<dbReference type="RefSeq" id="WP_137316995.1">
    <property type="nucleotide sequence ID" value="NZ_CP040017.1"/>
</dbReference>
<gene>
    <name evidence="7" type="ORF">FCL38_30290</name>
    <name evidence="6" type="ORF">FHS02_002793</name>
</gene>
<keyword evidence="3" id="KW-0804">Transcription</keyword>
<name>A0A4P8I0C6_9BURK</name>
<dbReference type="Gene3D" id="1.10.357.10">
    <property type="entry name" value="Tetracycline Repressor, domain 2"/>
    <property type="match status" value="1"/>
</dbReference>
<dbReference type="InterPro" id="IPR001647">
    <property type="entry name" value="HTH_TetR"/>
</dbReference>
<dbReference type="PROSITE" id="PS50977">
    <property type="entry name" value="HTH_TETR_2"/>
    <property type="match status" value="1"/>
</dbReference>
<dbReference type="Pfam" id="PF00440">
    <property type="entry name" value="TetR_N"/>
    <property type="match status" value="1"/>
</dbReference>
<dbReference type="GO" id="GO:0003700">
    <property type="term" value="F:DNA-binding transcription factor activity"/>
    <property type="evidence" value="ECO:0007669"/>
    <property type="project" value="TreeGrafter"/>
</dbReference>
<dbReference type="AlphaFoldDB" id="A0A4P8I0C6"/>
<evidence type="ECO:0000256" key="3">
    <source>
        <dbReference type="ARBA" id="ARBA00023163"/>
    </source>
</evidence>
<evidence type="ECO:0000313" key="6">
    <source>
        <dbReference type="EMBL" id="MBB3221983.1"/>
    </source>
</evidence>
<evidence type="ECO:0000256" key="4">
    <source>
        <dbReference type="PROSITE-ProRule" id="PRU00335"/>
    </source>
</evidence>
<dbReference type="PANTHER" id="PTHR30055">
    <property type="entry name" value="HTH-TYPE TRANSCRIPTIONAL REGULATOR RUTR"/>
    <property type="match status" value="1"/>
</dbReference>
<dbReference type="OrthoDB" id="9808189at2"/>
<dbReference type="PANTHER" id="PTHR30055:SF234">
    <property type="entry name" value="HTH-TYPE TRANSCRIPTIONAL REGULATOR BETI"/>
    <property type="match status" value="1"/>
</dbReference>
<evidence type="ECO:0000313" key="8">
    <source>
        <dbReference type="Proteomes" id="UP000298763"/>
    </source>
</evidence>
<keyword evidence="1" id="KW-0805">Transcription regulation</keyword>
<dbReference type="Proteomes" id="UP000298763">
    <property type="component" value="Chromosome"/>
</dbReference>
<evidence type="ECO:0000259" key="5">
    <source>
        <dbReference type="PROSITE" id="PS50977"/>
    </source>
</evidence>
<feature type="domain" description="HTH tetR-type" evidence="5">
    <location>
        <begin position="17"/>
        <end position="77"/>
    </location>
</feature>
<evidence type="ECO:0000313" key="9">
    <source>
        <dbReference type="Proteomes" id="UP000584325"/>
    </source>
</evidence>
<reference evidence="6 9" key="2">
    <citation type="submission" date="2020-08" db="EMBL/GenBank/DDBJ databases">
        <title>Genomic Encyclopedia of Type Strains, Phase III (KMG-III): the genomes of soil and plant-associated and newly described type strains.</title>
        <authorList>
            <person name="Whitman W."/>
        </authorList>
    </citation>
    <scope>NUCLEOTIDE SEQUENCE [LARGE SCALE GENOMIC DNA]</scope>
    <source>
        <strain evidence="6 9">CECT 7753</strain>
    </source>
</reference>
<accession>A0A4P8I0C6</accession>
<proteinExistence type="predicted"/>
<keyword evidence="8" id="KW-1185">Reference proteome</keyword>
<dbReference type="GO" id="GO:0000976">
    <property type="term" value="F:transcription cis-regulatory region binding"/>
    <property type="evidence" value="ECO:0007669"/>
    <property type="project" value="TreeGrafter"/>
</dbReference>
<dbReference type="SUPFAM" id="SSF46689">
    <property type="entry name" value="Homeodomain-like"/>
    <property type="match status" value="1"/>
</dbReference>
<keyword evidence="2 4" id="KW-0238">DNA-binding</keyword>
<dbReference type="EMBL" id="CP040017">
    <property type="protein sequence ID" value="QCP14224.1"/>
    <property type="molecule type" value="Genomic_DNA"/>
</dbReference>
<dbReference type="InterPro" id="IPR009057">
    <property type="entry name" value="Homeodomain-like_sf"/>
</dbReference>
<evidence type="ECO:0000256" key="2">
    <source>
        <dbReference type="ARBA" id="ARBA00023125"/>
    </source>
</evidence>
<dbReference type="EMBL" id="JACHXS010000004">
    <property type="protein sequence ID" value="MBB3221983.1"/>
    <property type="molecule type" value="Genomic_DNA"/>
</dbReference>
<sequence>MPPISAHARVPKQGRSRESFERIIVATIELLRERAYDQITLAEICQRSGVSTGSLYGRVDGKDELLRVVQVRFLENLAEQFTVEADRIAAEARGLAQVVPAVVASLGNLLKEHASVLRSFMLRGSTDPVIGAAGKKAAFDNHAMFIRLILACRDEIRHAHPERAVETGMLLIYATQARFLGLDSIGRNAFGSNSATQDELSDWRQLLGDLSDMLLAFLLFKPGR</sequence>
<protein>
    <submittedName>
        <fullName evidence="6 7">AcrR family transcriptional regulator</fullName>
    </submittedName>
</protein>
<dbReference type="Proteomes" id="UP000584325">
    <property type="component" value="Unassembled WGS sequence"/>
</dbReference>